<evidence type="ECO:0000313" key="3">
    <source>
        <dbReference type="Proteomes" id="UP000286097"/>
    </source>
</evidence>
<evidence type="ECO:0000256" key="1">
    <source>
        <dbReference type="SAM" id="SignalP"/>
    </source>
</evidence>
<dbReference type="VEuPathDB" id="FungiDB:DD237_001108"/>
<name>A0A425CJU7_9STRA</name>
<proteinExistence type="predicted"/>
<gene>
    <name evidence="2" type="ORF">DD237_001108</name>
</gene>
<accession>A0A425CJU7</accession>
<comment type="caution">
    <text evidence="2">The sequence shown here is derived from an EMBL/GenBank/DDBJ whole genome shotgun (WGS) entry which is preliminary data.</text>
</comment>
<organism evidence="2 3">
    <name type="scientific">Peronospora effusa</name>
    <dbReference type="NCBI Taxonomy" id="542832"/>
    <lineage>
        <taxon>Eukaryota</taxon>
        <taxon>Sar</taxon>
        <taxon>Stramenopiles</taxon>
        <taxon>Oomycota</taxon>
        <taxon>Peronosporomycetes</taxon>
        <taxon>Peronosporales</taxon>
        <taxon>Peronosporaceae</taxon>
        <taxon>Peronospora</taxon>
    </lineage>
</organism>
<dbReference type="AlphaFoldDB" id="A0A425CJU7"/>
<feature type="chain" id="PRO_5019332918" evidence="1">
    <location>
        <begin position="29"/>
        <end position="195"/>
    </location>
</feature>
<feature type="signal peptide" evidence="1">
    <location>
        <begin position="1"/>
        <end position="28"/>
    </location>
</feature>
<reference evidence="2 3" key="1">
    <citation type="submission" date="2018-06" db="EMBL/GenBank/DDBJ databases">
        <title>Comparative genomics of downy mildews reveals potential adaptations to biotrophy.</title>
        <authorList>
            <person name="Fletcher K."/>
            <person name="Klosterman S.J."/>
            <person name="Derevnina L."/>
            <person name="Martin F."/>
            <person name="Koike S."/>
            <person name="Reyes Chin-Wo S."/>
            <person name="Mou B."/>
            <person name="Michelmore R."/>
        </authorList>
    </citation>
    <scope>NUCLEOTIDE SEQUENCE [LARGE SCALE GENOMIC DNA]</scope>
    <source>
        <strain evidence="2 3">R13</strain>
    </source>
</reference>
<dbReference type="Proteomes" id="UP000286097">
    <property type="component" value="Unassembled WGS sequence"/>
</dbReference>
<dbReference type="EMBL" id="QKXF01000098">
    <property type="protein sequence ID" value="RQM17299.1"/>
    <property type="molecule type" value="Genomic_DNA"/>
</dbReference>
<evidence type="ECO:0000313" key="2">
    <source>
        <dbReference type="EMBL" id="RQM17299.1"/>
    </source>
</evidence>
<protein>
    <submittedName>
        <fullName evidence="2">Uncharacterized protein</fullName>
    </submittedName>
</protein>
<sequence>MDYRLVFSYSCWSFILICFCSSQSGALAEDQKLLISFDWLEDSEDALCRPIGDIFLRLFWFMVRMYKRCEEPQMAQYYFIKCREKLIRFNEDDDQSGNCTIRVELTNQKDDGLHYSDVCAQARRLFESGRDRDHVVSVLLGHYFPCKQLTRMNIRGVAKALIYFFERVLHSLGQSPTFSDEDTTLFLLTAFYSLN</sequence>
<keyword evidence="1" id="KW-0732">Signal</keyword>